<dbReference type="Proteomes" id="UP000232638">
    <property type="component" value="Chromosome"/>
</dbReference>
<feature type="domain" description="CsbD-like" evidence="2">
    <location>
        <begin position="4"/>
        <end position="55"/>
    </location>
</feature>
<evidence type="ECO:0000313" key="4">
    <source>
        <dbReference type="Proteomes" id="UP000232638"/>
    </source>
</evidence>
<evidence type="ECO:0000259" key="2">
    <source>
        <dbReference type="Pfam" id="PF05532"/>
    </source>
</evidence>
<dbReference type="EMBL" id="CP020370">
    <property type="protein sequence ID" value="AUB82152.1"/>
    <property type="molecule type" value="Genomic_DNA"/>
</dbReference>
<dbReference type="InterPro" id="IPR008462">
    <property type="entry name" value="CsbD"/>
</dbReference>
<proteinExistence type="inferred from homology"/>
<reference evidence="3 4" key="1">
    <citation type="submission" date="2017-03" db="EMBL/GenBank/DDBJ databases">
        <title>Complete genome sequence of Candidatus 'Thiodictyon syntrophicum' sp. nov. strain Cad16T, a photolithoautotroph purple sulfur bacterium isolated from an alpine meromictic lake.</title>
        <authorList>
            <person name="Luedin S.M."/>
            <person name="Pothier J.F."/>
            <person name="Danza F."/>
            <person name="Storelli N."/>
            <person name="Wittwer M."/>
            <person name="Tonolla M."/>
        </authorList>
    </citation>
    <scope>NUCLEOTIDE SEQUENCE [LARGE SCALE GENOMIC DNA]</scope>
    <source>
        <strain evidence="3 4">Cad16T</strain>
    </source>
</reference>
<protein>
    <submittedName>
        <fullName evidence="3">General stress protein CsbD</fullName>
    </submittedName>
</protein>
<name>A0A2K8U984_9GAMM</name>
<dbReference type="SUPFAM" id="SSF69047">
    <property type="entry name" value="Hypothetical protein YjbJ"/>
    <property type="match status" value="1"/>
</dbReference>
<gene>
    <name evidence="3" type="ORF">THSYN_15150</name>
</gene>
<organism evidence="3 4">
    <name type="scientific">Candidatus Thiodictyon syntrophicum</name>
    <dbReference type="NCBI Taxonomy" id="1166950"/>
    <lineage>
        <taxon>Bacteria</taxon>
        <taxon>Pseudomonadati</taxon>
        <taxon>Pseudomonadota</taxon>
        <taxon>Gammaproteobacteria</taxon>
        <taxon>Chromatiales</taxon>
        <taxon>Chromatiaceae</taxon>
        <taxon>Thiodictyon</taxon>
    </lineage>
</organism>
<dbReference type="KEGG" id="tsy:THSYN_15150"/>
<evidence type="ECO:0000256" key="1">
    <source>
        <dbReference type="ARBA" id="ARBA00009129"/>
    </source>
</evidence>
<dbReference type="RefSeq" id="WP_100919896.1">
    <property type="nucleotide sequence ID" value="NZ_CP020370.1"/>
</dbReference>
<dbReference type="InterPro" id="IPR036629">
    <property type="entry name" value="YjbJ_sf"/>
</dbReference>
<evidence type="ECO:0000313" key="3">
    <source>
        <dbReference type="EMBL" id="AUB82152.1"/>
    </source>
</evidence>
<keyword evidence="4" id="KW-1185">Reference proteome</keyword>
<dbReference type="Gene3D" id="1.10.1470.10">
    <property type="entry name" value="YjbJ"/>
    <property type="match status" value="1"/>
</dbReference>
<sequence>MNKEQVKGRVEEAKGKIKEVAGHVVGNKDLEVEGNIQKNKGKVGAGAADLKEDLKAAK</sequence>
<dbReference type="Pfam" id="PF05532">
    <property type="entry name" value="CsbD"/>
    <property type="match status" value="1"/>
</dbReference>
<dbReference type="OrthoDB" id="8564562at2"/>
<dbReference type="AlphaFoldDB" id="A0A2K8U984"/>
<accession>A0A2K8U984</accession>
<comment type="similarity">
    <text evidence="1">Belongs to the UPF0337 (CsbD) family.</text>
</comment>